<evidence type="ECO:0000256" key="4">
    <source>
        <dbReference type="ARBA" id="ARBA00066616"/>
    </source>
</evidence>
<comment type="caution">
    <text evidence="9">The sequence shown here is derived from an EMBL/GenBank/DDBJ whole genome shotgun (WGS) entry which is preliminary data.</text>
</comment>
<dbReference type="PANTHER" id="PTHR43201">
    <property type="entry name" value="ACYL-COA SYNTHETASE"/>
    <property type="match status" value="1"/>
</dbReference>
<comment type="similarity">
    <text evidence="1">Belongs to the ATP-dependent AMP-binding enzyme family.</text>
</comment>
<dbReference type="InterPro" id="IPR042099">
    <property type="entry name" value="ANL_N_sf"/>
</dbReference>
<gene>
    <name evidence="9" type="ORF">EJC49_16465</name>
</gene>
<dbReference type="PANTHER" id="PTHR43201:SF5">
    <property type="entry name" value="MEDIUM-CHAIN ACYL-COA LIGASE ACSF2, MITOCHONDRIAL"/>
    <property type="match status" value="1"/>
</dbReference>
<dbReference type="OrthoDB" id="9803968at2"/>
<feature type="domain" description="AMP-dependent synthetase/ligase" evidence="7">
    <location>
        <begin position="18"/>
        <end position="371"/>
    </location>
</feature>
<evidence type="ECO:0000256" key="5">
    <source>
        <dbReference type="ARBA" id="ARBA00067668"/>
    </source>
</evidence>
<keyword evidence="6" id="KW-0812">Transmembrane</keyword>
<dbReference type="RefSeq" id="WP_126701027.1">
    <property type="nucleotide sequence ID" value="NZ_RWKW01000057.1"/>
</dbReference>
<reference evidence="9 10" key="1">
    <citation type="submission" date="2018-12" db="EMBL/GenBank/DDBJ databases">
        <title>Mesorhizobium carbonis sp. nov., isolated from coal mine water.</title>
        <authorList>
            <person name="Xin W."/>
            <person name="Xu Z."/>
            <person name="Xiang F."/>
            <person name="Zhang J."/>
            <person name="Xi L."/>
            <person name="Liu J."/>
        </authorList>
    </citation>
    <scope>NUCLEOTIDE SEQUENCE [LARGE SCALE GENOMIC DNA]</scope>
    <source>
        <strain evidence="9 10">B2.3</strain>
    </source>
</reference>
<name>A0A3R9YRG0_9HYPH</name>
<keyword evidence="6" id="KW-1133">Transmembrane helix</keyword>
<dbReference type="Pfam" id="PF00501">
    <property type="entry name" value="AMP-binding"/>
    <property type="match status" value="1"/>
</dbReference>
<evidence type="ECO:0000256" key="3">
    <source>
        <dbReference type="ARBA" id="ARBA00051915"/>
    </source>
</evidence>
<dbReference type="InterPro" id="IPR000873">
    <property type="entry name" value="AMP-dep_synth/lig_dom"/>
</dbReference>
<evidence type="ECO:0000256" key="6">
    <source>
        <dbReference type="SAM" id="Phobius"/>
    </source>
</evidence>
<evidence type="ECO:0000313" key="10">
    <source>
        <dbReference type="Proteomes" id="UP000278398"/>
    </source>
</evidence>
<dbReference type="SUPFAM" id="SSF56801">
    <property type="entry name" value="Acetyl-CoA synthetase-like"/>
    <property type="match status" value="1"/>
</dbReference>
<feature type="transmembrane region" description="Helical" evidence="6">
    <location>
        <begin position="205"/>
        <end position="225"/>
    </location>
</feature>
<dbReference type="Pfam" id="PF13193">
    <property type="entry name" value="AMP-binding_C"/>
    <property type="match status" value="1"/>
</dbReference>
<dbReference type="GO" id="GO:0006631">
    <property type="term" value="P:fatty acid metabolic process"/>
    <property type="evidence" value="ECO:0007669"/>
    <property type="project" value="TreeGrafter"/>
</dbReference>
<dbReference type="Gene3D" id="3.30.300.30">
    <property type="match status" value="1"/>
</dbReference>
<dbReference type="Gene3D" id="3.40.50.12780">
    <property type="entry name" value="N-terminal domain of ligase-like"/>
    <property type="match status" value="1"/>
</dbReference>
<evidence type="ECO:0000313" key="9">
    <source>
        <dbReference type="EMBL" id="RST85316.1"/>
    </source>
</evidence>
<evidence type="ECO:0000256" key="1">
    <source>
        <dbReference type="ARBA" id="ARBA00006432"/>
    </source>
</evidence>
<evidence type="ECO:0000256" key="2">
    <source>
        <dbReference type="ARBA" id="ARBA00022598"/>
    </source>
</evidence>
<sequence length="517" mass="57033">MSTSTYRPKTISSGVRISAARTPRKVALRGDFDSMTYATVVDRINRVANLARDGLGLRPGDHVAMMCGNRPQFLEITLGIADAGCATAMISPFSTRFEAAYIANDSRAKVIFVDPDYEDVIREAELEHEPVIIVLDARYEALLAKASSAEPTVPVDSGDIFCIPYTSGTTGKPKGVLLSHRSRVDHMTLVLGAFQGGYNTTCRTLAFTPFFNGAGFIAALVPIWFGGDCRIMRKYDPEEFLHWLEADRINNMFTVPTHFHGLFKLDESVLRRADTSSLKVINSNAAALPHATKERIIDYFGEGILFDSYGATETGGATTIRPEEHMRKISSVGQANPGAEIRIVDADWQPVEQGKPGRVAIRNSWLFSGYWNRPEATEAAVRDGWVSVGDLGFLDEDNFLYIVDRETNTIISGGQNIFPREIEDVLYGHPAVAEVAIVGKPDDYWGEAVIGFVVARPGVPQPGLEELRAFCDKRLARYKLPKEIRYVSELPKNGTGKIMHRTLRDQLVAEAKGRTPG</sequence>
<dbReference type="FunFam" id="3.30.300.30:FF:000008">
    <property type="entry name" value="2,3-dihydroxybenzoate-AMP ligase"/>
    <property type="match status" value="1"/>
</dbReference>
<comment type="catalytic activity">
    <reaction evidence="3">
        <text>3-(methylsulfanyl)propanoate + ATP + CoA = 3-(methylsulfanyl)propanoyl-CoA + AMP + diphosphate</text>
        <dbReference type="Rhea" id="RHEA:43052"/>
        <dbReference type="ChEBI" id="CHEBI:30616"/>
        <dbReference type="ChEBI" id="CHEBI:33019"/>
        <dbReference type="ChEBI" id="CHEBI:49016"/>
        <dbReference type="ChEBI" id="CHEBI:57287"/>
        <dbReference type="ChEBI" id="CHEBI:82815"/>
        <dbReference type="ChEBI" id="CHEBI:456215"/>
        <dbReference type="EC" id="6.2.1.44"/>
    </reaction>
    <physiologicalReaction direction="left-to-right" evidence="3">
        <dbReference type="Rhea" id="RHEA:43053"/>
    </physiologicalReaction>
</comment>
<dbReference type="InterPro" id="IPR045851">
    <property type="entry name" value="AMP-bd_C_sf"/>
</dbReference>
<dbReference type="GO" id="GO:0031956">
    <property type="term" value="F:medium-chain fatty acid-CoA ligase activity"/>
    <property type="evidence" value="ECO:0007669"/>
    <property type="project" value="TreeGrafter"/>
</dbReference>
<feature type="domain" description="AMP-binding enzyme C-terminal" evidence="8">
    <location>
        <begin position="421"/>
        <end position="497"/>
    </location>
</feature>
<dbReference type="EC" id="6.2.1.44" evidence="4"/>
<dbReference type="PROSITE" id="PS00455">
    <property type="entry name" value="AMP_BINDING"/>
    <property type="match status" value="1"/>
</dbReference>
<proteinExistence type="inferred from homology"/>
<dbReference type="AlphaFoldDB" id="A0A3R9YRG0"/>
<dbReference type="Proteomes" id="UP000278398">
    <property type="component" value="Unassembled WGS sequence"/>
</dbReference>
<dbReference type="EMBL" id="RWKW01000057">
    <property type="protein sequence ID" value="RST85316.1"/>
    <property type="molecule type" value="Genomic_DNA"/>
</dbReference>
<keyword evidence="10" id="KW-1185">Reference proteome</keyword>
<protein>
    <recommendedName>
        <fullName evidence="5">3-methylmercaptopropionyl-CoA ligase</fullName>
        <ecNumber evidence="4">6.2.1.44</ecNumber>
    </recommendedName>
</protein>
<keyword evidence="2" id="KW-0436">Ligase</keyword>
<dbReference type="InterPro" id="IPR020845">
    <property type="entry name" value="AMP-binding_CS"/>
</dbReference>
<keyword evidence="6" id="KW-0472">Membrane</keyword>
<evidence type="ECO:0000259" key="8">
    <source>
        <dbReference type="Pfam" id="PF13193"/>
    </source>
</evidence>
<dbReference type="InterPro" id="IPR025110">
    <property type="entry name" value="AMP-bd_C"/>
</dbReference>
<organism evidence="9 10">
    <name type="scientific">Aquibium carbonis</name>
    <dbReference type="NCBI Taxonomy" id="2495581"/>
    <lineage>
        <taxon>Bacteria</taxon>
        <taxon>Pseudomonadati</taxon>
        <taxon>Pseudomonadota</taxon>
        <taxon>Alphaproteobacteria</taxon>
        <taxon>Hyphomicrobiales</taxon>
        <taxon>Phyllobacteriaceae</taxon>
        <taxon>Aquibium</taxon>
    </lineage>
</organism>
<accession>A0A3R9YRG0</accession>
<evidence type="ECO:0000259" key="7">
    <source>
        <dbReference type="Pfam" id="PF00501"/>
    </source>
</evidence>